<reference evidence="1 2" key="1">
    <citation type="submission" date="2017-07" db="EMBL/GenBank/DDBJ databases">
        <title>First draft Genome Sequence of Nocardia cerradoensis isolated from human infection.</title>
        <authorList>
            <person name="Carrasco G."/>
        </authorList>
    </citation>
    <scope>NUCLEOTIDE SEQUENCE [LARGE SCALE GENOMIC DNA]</scope>
    <source>
        <strain evidence="1 2">CNM20130759</strain>
    </source>
</reference>
<dbReference type="RefSeq" id="WP_039781483.1">
    <property type="nucleotide sequence ID" value="NZ_JAAXOR010000005.1"/>
</dbReference>
<dbReference type="AlphaFoldDB" id="A0A231HB55"/>
<keyword evidence="2" id="KW-1185">Reference proteome</keyword>
<proteinExistence type="predicted"/>
<dbReference type="Proteomes" id="UP000215506">
    <property type="component" value="Unassembled WGS sequence"/>
</dbReference>
<gene>
    <name evidence="1" type="ORF">B7C42_01129</name>
</gene>
<sequence length="149" mass="15994">MNVEKLRTADDWVMFYRHHAGLTCIQRGGFVTLPVTGTVGVVHLPADRAEAVCRSLTEHGGCGPVLARRVRWSFLVFPDSRPGGQVADILQRLDIGIPAVGGEIMMPTSLGRWTREGCHWIVAPGSGLELPPLSIVVTTALAVGRGGED</sequence>
<comment type="caution">
    <text evidence="1">The sequence shown here is derived from an EMBL/GenBank/DDBJ whole genome shotgun (WGS) entry which is preliminary data.</text>
</comment>
<protein>
    <recommendedName>
        <fullName evidence="3">DNA primase/polymerase bifunctional N-terminal domain-containing protein</fullName>
    </recommendedName>
</protein>
<evidence type="ECO:0000313" key="2">
    <source>
        <dbReference type="Proteomes" id="UP000215506"/>
    </source>
</evidence>
<evidence type="ECO:0000313" key="1">
    <source>
        <dbReference type="EMBL" id="OXR46164.1"/>
    </source>
</evidence>
<name>A0A231HB55_9NOCA</name>
<evidence type="ECO:0008006" key="3">
    <source>
        <dbReference type="Google" id="ProtNLM"/>
    </source>
</evidence>
<accession>A0A231HB55</accession>
<dbReference type="EMBL" id="NGAF01000002">
    <property type="protein sequence ID" value="OXR46164.1"/>
    <property type="molecule type" value="Genomic_DNA"/>
</dbReference>
<organism evidence="1 2">
    <name type="scientific">Nocardia cerradoensis</name>
    <dbReference type="NCBI Taxonomy" id="85688"/>
    <lineage>
        <taxon>Bacteria</taxon>
        <taxon>Bacillati</taxon>
        <taxon>Actinomycetota</taxon>
        <taxon>Actinomycetes</taxon>
        <taxon>Mycobacteriales</taxon>
        <taxon>Nocardiaceae</taxon>
        <taxon>Nocardia</taxon>
    </lineage>
</organism>